<dbReference type="AlphaFoldDB" id="A0AAN8I749"/>
<evidence type="ECO:0000313" key="2">
    <source>
        <dbReference type="EMBL" id="KAK5957707.1"/>
    </source>
</evidence>
<dbReference type="EMBL" id="JAKLMC020000002">
    <property type="protein sequence ID" value="KAK5957707.1"/>
    <property type="molecule type" value="Genomic_DNA"/>
</dbReference>
<name>A0AAN8I749_9EURO</name>
<dbReference type="Proteomes" id="UP001316803">
    <property type="component" value="Unassembled WGS sequence"/>
</dbReference>
<protein>
    <submittedName>
        <fullName evidence="2">Uncharacterized protein</fullName>
    </submittedName>
</protein>
<organism evidence="2 3">
    <name type="scientific">Knufia fluminis</name>
    <dbReference type="NCBI Taxonomy" id="191047"/>
    <lineage>
        <taxon>Eukaryota</taxon>
        <taxon>Fungi</taxon>
        <taxon>Dikarya</taxon>
        <taxon>Ascomycota</taxon>
        <taxon>Pezizomycotina</taxon>
        <taxon>Eurotiomycetes</taxon>
        <taxon>Chaetothyriomycetidae</taxon>
        <taxon>Chaetothyriales</taxon>
        <taxon>Trichomeriaceae</taxon>
        <taxon>Knufia</taxon>
    </lineage>
</organism>
<proteinExistence type="predicted"/>
<reference evidence="2 3" key="1">
    <citation type="submission" date="2022-12" db="EMBL/GenBank/DDBJ databases">
        <title>Genomic features and morphological characterization of a novel Knufia sp. strain isolated from spacecraft assembly facility.</title>
        <authorList>
            <person name="Teixeira M."/>
            <person name="Chander A.M."/>
            <person name="Stajich J.E."/>
            <person name="Venkateswaran K."/>
        </authorList>
    </citation>
    <scope>NUCLEOTIDE SEQUENCE [LARGE SCALE GENOMIC DNA]</scope>
    <source>
        <strain evidence="2 3">FJI-L2-BK-P2</strain>
    </source>
</reference>
<dbReference type="PANTHER" id="PTHR37331:SF1">
    <property type="entry name" value="YALI0F11671P"/>
    <property type="match status" value="1"/>
</dbReference>
<comment type="caution">
    <text evidence="2">The sequence shown here is derived from an EMBL/GenBank/DDBJ whole genome shotgun (WGS) entry which is preliminary data.</text>
</comment>
<keyword evidence="3" id="KW-1185">Reference proteome</keyword>
<evidence type="ECO:0000313" key="3">
    <source>
        <dbReference type="Proteomes" id="UP001316803"/>
    </source>
</evidence>
<evidence type="ECO:0000256" key="1">
    <source>
        <dbReference type="SAM" id="MobiDB-lite"/>
    </source>
</evidence>
<accession>A0AAN8I749</accession>
<dbReference type="PANTHER" id="PTHR37331">
    <property type="entry name" value="YALI0F11671P"/>
    <property type="match status" value="1"/>
</dbReference>
<gene>
    <name evidence="2" type="ORF">OHC33_000896</name>
</gene>
<feature type="compositionally biased region" description="Low complexity" evidence="1">
    <location>
        <begin position="125"/>
        <end position="134"/>
    </location>
</feature>
<sequence>MFTVASKRLLVQARPLVKQYFRPLSTLRSNPNIKVFQSPSNPQSHILSLLSTDPPTVELAVGEATEPEPDDNPRSFKENPKFLQVLHSVIAEHAHQDPQVKSQAAAMASSSGATFMQVNRRTNTGSSGASDQAGAGSGGQGGWIHVSDNRHPPDFGRIAEPEDIFGSVEVDGNGAFTDGTGRYQESGTYRVCTRDGVLGLPDFLRSKLVERLKVEEAAIRNKK</sequence>
<feature type="region of interest" description="Disordered" evidence="1">
    <location>
        <begin position="121"/>
        <end position="150"/>
    </location>
</feature>